<evidence type="ECO:0000313" key="8">
    <source>
        <dbReference type="Proteomes" id="UP001210925"/>
    </source>
</evidence>
<feature type="transmembrane region" description="Helical" evidence="5">
    <location>
        <begin position="335"/>
        <end position="358"/>
    </location>
</feature>
<feature type="transmembrane region" description="Helical" evidence="5">
    <location>
        <begin position="232"/>
        <end position="252"/>
    </location>
</feature>
<feature type="transmembrane region" description="Helical" evidence="5">
    <location>
        <begin position="272"/>
        <end position="294"/>
    </location>
</feature>
<dbReference type="PROSITE" id="PS50016">
    <property type="entry name" value="ZF_PHD_2"/>
    <property type="match status" value="1"/>
</dbReference>
<keyword evidence="1" id="KW-0479">Metal-binding</keyword>
<keyword evidence="2 4" id="KW-0863">Zinc-finger</keyword>
<accession>A0AAD5UBM7</accession>
<proteinExistence type="predicted"/>
<evidence type="ECO:0000256" key="4">
    <source>
        <dbReference type="PROSITE-ProRule" id="PRU00146"/>
    </source>
</evidence>
<evidence type="ECO:0000256" key="5">
    <source>
        <dbReference type="SAM" id="Phobius"/>
    </source>
</evidence>
<reference evidence="7" key="1">
    <citation type="submission" date="2020-05" db="EMBL/GenBank/DDBJ databases">
        <title>Phylogenomic resolution of chytrid fungi.</title>
        <authorList>
            <person name="Stajich J.E."/>
            <person name="Amses K."/>
            <person name="Simmons R."/>
            <person name="Seto K."/>
            <person name="Myers J."/>
            <person name="Bonds A."/>
            <person name="Quandt C.A."/>
            <person name="Barry K."/>
            <person name="Liu P."/>
            <person name="Grigoriev I."/>
            <person name="Longcore J.E."/>
            <person name="James T.Y."/>
        </authorList>
    </citation>
    <scope>NUCLEOTIDE SEQUENCE</scope>
    <source>
        <strain evidence="7">PLAUS21</strain>
    </source>
</reference>
<gene>
    <name evidence="7" type="ORF">HK103_000773</name>
</gene>
<dbReference type="GO" id="GO:0005737">
    <property type="term" value="C:cytoplasm"/>
    <property type="evidence" value="ECO:0007669"/>
    <property type="project" value="TreeGrafter"/>
</dbReference>
<dbReference type="EMBL" id="JADGKB010000114">
    <property type="protein sequence ID" value="KAJ3253279.1"/>
    <property type="molecule type" value="Genomic_DNA"/>
</dbReference>
<evidence type="ECO:0000256" key="2">
    <source>
        <dbReference type="ARBA" id="ARBA00022771"/>
    </source>
</evidence>
<dbReference type="Gene3D" id="3.30.40.10">
    <property type="entry name" value="Zinc/RING finger domain, C3HC4 (zinc finger)"/>
    <property type="match status" value="1"/>
</dbReference>
<dbReference type="InterPro" id="IPR001965">
    <property type="entry name" value="Znf_PHD"/>
</dbReference>
<sequence>MNVVTALEYVEQMEQQEKEAQEALPFDPTICFYSKDHECLIDNTHRPDNENQYNHNFKGINCYCNEIYDPEKEDDIMHQCLVCEDWFHEKCIGMPKEEFEEYICSGCVSKHDFLLCYANEQGFITNYQLEEYSVKRVSGMLSCMDLYSDIPFIIEKEESVEPIKDETDKSLIDLGMEKLNHIDRKRAIDGVIAYNGLKRDLLEFLNEFKKNDKIVEQKDILDFFEKRKKRKLVCLLLMLAIAMGFITASAFQGLTFVVDDFCISTINELSNLVGKFILLIIHFIVCVVFVLIVHKKIMIKSKTRSAFIFGSVKVIVAVLASLISIIFSFTNIWGARFFIQFTVENYFGLIASTFVCMVPETGKDSTHLGSSIKKENE</sequence>
<dbReference type="SMART" id="SM00249">
    <property type="entry name" value="PHD"/>
    <property type="match status" value="1"/>
</dbReference>
<evidence type="ECO:0000259" key="6">
    <source>
        <dbReference type="PROSITE" id="PS50016"/>
    </source>
</evidence>
<dbReference type="AlphaFoldDB" id="A0AAD5UBM7"/>
<keyword evidence="5" id="KW-1133">Transmembrane helix</keyword>
<dbReference type="GO" id="GO:0008270">
    <property type="term" value="F:zinc ion binding"/>
    <property type="evidence" value="ECO:0007669"/>
    <property type="project" value="UniProtKB-KW"/>
</dbReference>
<keyword evidence="3" id="KW-0862">Zinc</keyword>
<protein>
    <recommendedName>
        <fullName evidence="6">PHD-type domain-containing protein</fullName>
    </recommendedName>
</protein>
<dbReference type="InterPro" id="IPR011011">
    <property type="entry name" value="Znf_FYVE_PHD"/>
</dbReference>
<keyword evidence="5" id="KW-0472">Membrane</keyword>
<keyword evidence="8" id="KW-1185">Reference proteome</keyword>
<dbReference type="SUPFAM" id="SSF57903">
    <property type="entry name" value="FYVE/PHD zinc finger"/>
    <property type="match status" value="1"/>
</dbReference>
<keyword evidence="5" id="KW-0812">Transmembrane</keyword>
<dbReference type="CDD" id="cd15542">
    <property type="entry name" value="PHD_UBR7"/>
    <property type="match status" value="1"/>
</dbReference>
<comment type="caution">
    <text evidence="7">The sequence shown here is derived from an EMBL/GenBank/DDBJ whole genome shotgun (WGS) entry which is preliminary data.</text>
</comment>
<name>A0AAD5UBM7_9FUNG</name>
<dbReference type="InterPro" id="IPR019787">
    <property type="entry name" value="Znf_PHD-finger"/>
</dbReference>
<evidence type="ECO:0000313" key="7">
    <source>
        <dbReference type="EMBL" id="KAJ3253279.1"/>
    </source>
</evidence>
<dbReference type="PANTHER" id="PTHR13513">
    <property type="entry name" value="E3 UBIQUITIN-PROTEIN LIGASE UBR7"/>
    <property type="match status" value="1"/>
</dbReference>
<organism evidence="7 8">
    <name type="scientific">Boothiomyces macroporosus</name>
    <dbReference type="NCBI Taxonomy" id="261099"/>
    <lineage>
        <taxon>Eukaryota</taxon>
        <taxon>Fungi</taxon>
        <taxon>Fungi incertae sedis</taxon>
        <taxon>Chytridiomycota</taxon>
        <taxon>Chytridiomycota incertae sedis</taxon>
        <taxon>Chytridiomycetes</taxon>
        <taxon>Rhizophydiales</taxon>
        <taxon>Terramycetaceae</taxon>
        <taxon>Boothiomyces</taxon>
    </lineage>
</organism>
<dbReference type="InterPro" id="IPR040204">
    <property type="entry name" value="UBR7"/>
</dbReference>
<dbReference type="Proteomes" id="UP001210925">
    <property type="component" value="Unassembled WGS sequence"/>
</dbReference>
<dbReference type="GO" id="GO:0061630">
    <property type="term" value="F:ubiquitin protein ligase activity"/>
    <property type="evidence" value="ECO:0007669"/>
    <property type="project" value="InterPro"/>
</dbReference>
<dbReference type="InterPro" id="IPR013083">
    <property type="entry name" value="Znf_RING/FYVE/PHD"/>
</dbReference>
<evidence type="ECO:0000256" key="1">
    <source>
        <dbReference type="ARBA" id="ARBA00022723"/>
    </source>
</evidence>
<feature type="domain" description="PHD-type" evidence="6">
    <location>
        <begin position="59"/>
        <end position="110"/>
    </location>
</feature>
<evidence type="ECO:0000256" key="3">
    <source>
        <dbReference type="ARBA" id="ARBA00022833"/>
    </source>
</evidence>
<dbReference type="PANTHER" id="PTHR13513:SF9">
    <property type="entry name" value="E3 UBIQUITIN-PROTEIN LIGASE UBR7-RELATED"/>
    <property type="match status" value="1"/>
</dbReference>
<feature type="transmembrane region" description="Helical" evidence="5">
    <location>
        <begin position="306"/>
        <end position="329"/>
    </location>
</feature>